<keyword evidence="2" id="KW-0067">ATP-binding</keyword>
<proteinExistence type="predicted"/>
<name>A0A2S1JYX7_9VIRU</name>
<sequence length="221" mass="24567">MNNLISALELFGFVRVSEETRHPLVIHSVPGSGKTSLIRSLIKLDSDFEAFTAGVPDIPNLEGRYIKSYFEGCASTEKLSILDEYLTVKSWEGFGALFSDPYQNDKSPLVASYVSKKTKRFGKSTCAYLASYGFEVESEFEDSVVRGSPFELKVEGQLICFGKAAVELASSHGAEFKLPCEVRGSTFDIVTLLKSEEPSLVNKHLFYVGCTRHRKKLLILE</sequence>
<reference evidence="2" key="1">
    <citation type="journal article" date="2018" name="Arch. Virol.">
        <title>Screening of some Croatian autochthonous grapevine varieties reveals a multitude of viruses, including novel ones.</title>
        <authorList>
            <person name="Voncina D."/>
            <person name="Almeida R.P.P."/>
        </authorList>
    </citation>
    <scope>NUCLEOTIDE SEQUENCE</scope>
    <source>
        <strain evidence="2">VLJ-178</strain>
    </source>
</reference>
<evidence type="ECO:0000313" key="2">
    <source>
        <dbReference type="EMBL" id="AWF83602.1"/>
    </source>
</evidence>
<accession>A0A2S1JYX7</accession>
<evidence type="ECO:0000259" key="1">
    <source>
        <dbReference type="Pfam" id="PF01443"/>
    </source>
</evidence>
<keyword evidence="2" id="KW-0347">Helicase</keyword>
<dbReference type="Pfam" id="PF01443">
    <property type="entry name" value="Viral_helicase1"/>
    <property type="match status" value="1"/>
</dbReference>
<dbReference type="GO" id="GO:0004386">
    <property type="term" value="F:helicase activity"/>
    <property type="evidence" value="ECO:0007669"/>
    <property type="project" value="UniProtKB-KW"/>
</dbReference>
<dbReference type="EMBL" id="MG001925">
    <property type="protein sequence ID" value="AWF83602.1"/>
    <property type="molecule type" value="Genomic_RNA"/>
</dbReference>
<feature type="domain" description="(+)RNA virus helicase C-terminal" evidence="1">
    <location>
        <begin position="24"/>
        <end position="220"/>
    </location>
</feature>
<dbReference type="GO" id="GO:0005524">
    <property type="term" value="F:ATP binding"/>
    <property type="evidence" value="ECO:0007669"/>
    <property type="project" value="InterPro"/>
</dbReference>
<keyword evidence="2" id="KW-0378">Hydrolase</keyword>
<protein>
    <submittedName>
        <fullName evidence="2">Viral helicase</fullName>
    </submittedName>
</protein>
<organism evidence="2">
    <name type="scientific">Grapevine virus T</name>
    <dbReference type="NCBI Taxonomy" id="2016035"/>
    <lineage>
        <taxon>Viruses</taxon>
        <taxon>Riboviria</taxon>
        <taxon>Orthornavirae</taxon>
        <taxon>Kitrinoviricota</taxon>
        <taxon>Alsuviricetes</taxon>
        <taxon>Tymovirales</taxon>
        <taxon>Betaflexiviridae</taxon>
        <taxon>Quinvirinae</taxon>
        <taxon>Foveavirus</taxon>
        <taxon>Foveavirus tafvitis</taxon>
    </lineage>
</organism>
<keyword evidence="2" id="KW-0547">Nucleotide-binding</keyword>
<dbReference type="InterPro" id="IPR027351">
    <property type="entry name" value="(+)RNA_virus_helicase_core_dom"/>
</dbReference>